<dbReference type="InterPro" id="IPR045497">
    <property type="entry name" value="DUF6438"/>
</dbReference>
<feature type="signal peptide" evidence="1">
    <location>
        <begin position="1"/>
        <end position="23"/>
    </location>
</feature>
<keyword evidence="4" id="KW-1185">Reference proteome</keyword>
<feature type="chain" id="PRO_5001930070" description="DUF6438 domain-containing protein" evidence="1">
    <location>
        <begin position="24"/>
        <end position="171"/>
    </location>
</feature>
<evidence type="ECO:0000313" key="3">
    <source>
        <dbReference type="EMBL" id="AIT08154.1"/>
    </source>
</evidence>
<gene>
    <name evidence="3" type="ORF">MC45_10160</name>
</gene>
<reference evidence="3 4" key="1">
    <citation type="submission" date="2014-09" db="EMBL/GenBank/DDBJ databases">
        <title>Using Illumina technology Improving SMRT sequencing Genome Assembly by RASTools.</title>
        <authorList>
            <person name="Zhou Y."/>
            <person name="Ma T."/>
            <person name="Liu T."/>
        </authorList>
    </citation>
    <scope>NUCLEOTIDE SEQUENCE [LARGE SCALE GENOMIC DNA]</scope>
    <source>
        <strain evidence="3 4">ATCC 55669</strain>
    </source>
</reference>
<dbReference type="Proteomes" id="UP000033200">
    <property type="component" value="Chromosome"/>
</dbReference>
<dbReference type="PROSITE" id="PS51257">
    <property type="entry name" value="PROKAR_LIPOPROTEIN"/>
    <property type="match status" value="1"/>
</dbReference>
<dbReference type="Pfam" id="PF20033">
    <property type="entry name" value="DUF6438"/>
    <property type="match status" value="1"/>
</dbReference>
<dbReference type="HOGENOM" id="CLU_128220_0_0_5"/>
<evidence type="ECO:0000256" key="1">
    <source>
        <dbReference type="SAM" id="SignalP"/>
    </source>
</evidence>
<dbReference type="STRING" id="1549858.MC45_10160"/>
<dbReference type="EMBL" id="CP009571">
    <property type="protein sequence ID" value="AIT08154.1"/>
    <property type="molecule type" value="Genomic_DNA"/>
</dbReference>
<keyword evidence="1" id="KW-0732">Signal</keyword>
<proteinExistence type="predicted"/>
<feature type="domain" description="DUF6438" evidence="2">
    <location>
        <begin position="36"/>
        <end position="136"/>
    </location>
</feature>
<evidence type="ECO:0000259" key="2">
    <source>
        <dbReference type="Pfam" id="PF20033"/>
    </source>
</evidence>
<dbReference type="eggNOG" id="ENOG5033DBE">
    <property type="taxonomic scope" value="Bacteria"/>
</dbReference>
<name>A0A097EKQ6_9SPHN</name>
<dbReference type="AlphaFoldDB" id="A0A097EKQ6"/>
<sequence>MRKRFAGLALAAMSLSACVVVDASRDGATSAVASETIRYETGACFGTCPVYAVTIAPDGKGTFEGQRFTTVTGTRSFQASPAAYHLFAARLAPYRPRGERSLRAGEPGCTPAATDQSSVDVRWTGGGAAASHLDAYFGCDMAQNAAMFRALREAPQVLPIGAFIGDGARPR</sequence>
<dbReference type="KEGG" id="stax:MC45_10160"/>
<evidence type="ECO:0000313" key="4">
    <source>
        <dbReference type="Proteomes" id="UP000033200"/>
    </source>
</evidence>
<organism evidence="3 4">
    <name type="scientific">Sphingomonas taxi</name>
    <dbReference type="NCBI Taxonomy" id="1549858"/>
    <lineage>
        <taxon>Bacteria</taxon>
        <taxon>Pseudomonadati</taxon>
        <taxon>Pseudomonadota</taxon>
        <taxon>Alphaproteobacteria</taxon>
        <taxon>Sphingomonadales</taxon>
        <taxon>Sphingomonadaceae</taxon>
        <taxon>Sphingomonas</taxon>
    </lineage>
</organism>
<protein>
    <recommendedName>
        <fullName evidence="2">DUF6438 domain-containing protein</fullName>
    </recommendedName>
</protein>
<accession>A0A097EKQ6</accession>
<dbReference type="RefSeq" id="WP_038667102.1">
    <property type="nucleotide sequence ID" value="NZ_CP009571.1"/>
</dbReference>